<dbReference type="GO" id="GO:0008408">
    <property type="term" value="F:3'-5' exonuclease activity"/>
    <property type="evidence" value="ECO:0007669"/>
    <property type="project" value="TreeGrafter"/>
</dbReference>
<dbReference type="GO" id="GO:0003676">
    <property type="term" value="F:nucleic acid binding"/>
    <property type="evidence" value="ECO:0007669"/>
    <property type="project" value="InterPro"/>
</dbReference>
<evidence type="ECO:0000313" key="5">
    <source>
        <dbReference type="EMBL" id="OHA61544.1"/>
    </source>
</evidence>
<feature type="domain" description="Exonuclease" evidence="4">
    <location>
        <begin position="5"/>
        <end position="182"/>
    </location>
</feature>
<dbReference type="AlphaFoldDB" id="A0A1G2QLM3"/>
<dbReference type="Pfam" id="PF00929">
    <property type="entry name" value="RNase_T"/>
    <property type="match status" value="1"/>
</dbReference>
<name>A0A1G2QLM3_9BACT</name>
<organism evidence="5 6">
    <name type="scientific">Candidatus Vogelbacteria bacterium RIFOXYD1_FULL_51_18</name>
    <dbReference type="NCBI Taxonomy" id="1802440"/>
    <lineage>
        <taxon>Bacteria</taxon>
        <taxon>Candidatus Vogeliibacteriota</taxon>
    </lineage>
</organism>
<evidence type="ECO:0000259" key="4">
    <source>
        <dbReference type="SMART" id="SM00479"/>
    </source>
</evidence>
<evidence type="ECO:0000256" key="2">
    <source>
        <dbReference type="ARBA" id="ARBA00022801"/>
    </source>
</evidence>
<evidence type="ECO:0000256" key="1">
    <source>
        <dbReference type="ARBA" id="ARBA00022722"/>
    </source>
</evidence>
<keyword evidence="1" id="KW-0540">Nuclease</keyword>
<dbReference type="SMART" id="SM00479">
    <property type="entry name" value="EXOIII"/>
    <property type="match status" value="1"/>
</dbReference>
<comment type="caution">
    <text evidence="5">The sequence shown here is derived from an EMBL/GenBank/DDBJ whole genome shotgun (WGS) entry which is preliminary data.</text>
</comment>
<dbReference type="Gene3D" id="3.30.420.10">
    <property type="entry name" value="Ribonuclease H-like superfamily/Ribonuclease H"/>
    <property type="match status" value="1"/>
</dbReference>
<dbReference type="InterPro" id="IPR012337">
    <property type="entry name" value="RNaseH-like_sf"/>
</dbReference>
<dbReference type="PANTHER" id="PTHR30231">
    <property type="entry name" value="DNA POLYMERASE III SUBUNIT EPSILON"/>
    <property type="match status" value="1"/>
</dbReference>
<sequence length="182" mass="20738">MKKHPLAFIDLETTGLNPDTHEIIEIGCLVVRQPLTVGGNFEVVDELDIKVKPRHLETADPEALRINGYNDAGWLFAAELPQALAVLAQKTEGAMMVAQNVTFDWSFLHRTFAETKIENKMYFPKIDLISLAFGKLYNDPRVERYNLRELARFFEVPNEKAHSAMSDTKTAFEIYKKLITLP</sequence>
<gene>
    <name evidence="5" type="ORF">A2569_03475</name>
</gene>
<keyword evidence="3" id="KW-0269">Exonuclease</keyword>
<dbReference type="CDD" id="cd06127">
    <property type="entry name" value="DEDDh"/>
    <property type="match status" value="1"/>
</dbReference>
<reference evidence="5 6" key="1">
    <citation type="journal article" date="2016" name="Nat. Commun.">
        <title>Thousands of microbial genomes shed light on interconnected biogeochemical processes in an aquifer system.</title>
        <authorList>
            <person name="Anantharaman K."/>
            <person name="Brown C.T."/>
            <person name="Hug L.A."/>
            <person name="Sharon I."/>
            <person name="Castelle C.J."/>
            <person name="Probst A.J."/>
            <person name="Thomas B.C."/>
            <person name="Singh A."/>
            <person name="Wilkins M.J."/>
            <person name="Karaoz U."/>
            <person name="Brodie E.L."/>
            <person name="Williams K.H."/>
            <person name="Hubbard S.S."/>
            <person name="Banfield J.F."/>
        </authorList>
    </citation>
    <scope>NUCLEOTIDE SEQUENCE [LARGE SCALE GENOMIC DNA]</scope>
</reference>
<accession>A0A1G2QLM3</accession>
<dbReference type="PANTHER" id="PTHR30231:SF4">
    <property type="entry name" value="PROTEIN NEN2"/>
    <property type="match status" value="1"/>
</dbReference>
<protein>
    <recommendedName>
        <fullName evidence="4">Exonuclease domain-containing protein</fullName>
    </recommendedName>
</protein>
<proteinExistence type="predicted"/>
<keyword evidence="2" id="KW-0378">Hydrolase</keyword>
<dbReference type="InterPro" id="IPR013520">
    <property type="entry name" value="Ribonucl_H"/>
</dbReference>
<dbReference type="SUPFAM" id="SSF53098">
    <property type="entry name" value="Ribonuclease H-like"/>
    <property type="match status" value="1"/>
</dbReference>
<evidence type="ECO:0000313" key="6">
    <source>
        <dbReference type="Proteomes" id="UP000177090"/>
    </source>
</evidence>
<dbReference type="EMBL" id="MHTL01000001">
    <property type="protein sequence ID" value="OHA61544.1"/>
    <property type="molecule type" value="Genomic_DNA"/>
</dbReference>
<dbReference type="Proteomes" id="UP000177090">
    <property type="component" value="Unassembled WGS sequence"/>
</dbReference>
<dbReference type="InterPro" id="IPR036397">
    <property type="entry name" value="RNaseH_sf"/>
</dbReference>
<evidence type="ECO:0000256" key="3">
    <source>
        <dbReference type="ARBA" id="ARBA00022839"/>
    </source>
</evidence>
<dbReference type="STRING" id="1802440.A2569_03475"/>